<sequence>MKLSASALLISAALATIASAVPLGQVLNDPLAITQILTKRCSECTQVDGVALNLMVQESANHYSLIAHARLDNLLSDIKTAKVTSGAEELPQEKEMLSTAVQIKIEDAKRDCTPEALAPAIKDVVTSQATFDIPWSKKEEIENKMAELDVAITKLMLERIQNSINAELLSKDCTEKMTETVIVPAPPGPVAPEEPATPVAPAAPATPEAPAAAIPETSTPAVVPETPAPAAPAPAPAVQPGIDVPASVDPKYVCKSGCTDSQDAKKVLSIRVGIQAALGGRLDNFYAREVPAACTEQRSSLLGNVLSLVANLNVNAA</sequence>
<feature type="compositionally biased region" description="Low complexity" evidence="1">
    <location>
        <begin position="193"/>
        <end position="210"/>
    </location>
</feature>
<proteinExistence type="predicted"/>
<dbReference type="EMBL" id="JAIFTL010000095">
    <property type="protein sequence ID" value="KAG9323578.1"/>
    <property type="molecule type" value="Genomic_DNA"/>
</dbReference>
<organism evidence="3 4">
    <name type="scientific">Mortierella alpina</name>
    <name type="common">Oleaginous fungus</name>
    <name type="synonym">Mortierella renispora</name>
    <dbReference type="NCBI Taxonomy" id="64518"/>
    <lineage>
        <taxon>Eukaryota</taxon>
        <taxon>Fungi</taxon>
        <taxon>Fungi incertae sedis</taxon>
        <taxon>Mucoromycota</taxon>
        <taxon>Mortierellomycotina</taxon>
        <taxon>Mortierellomycetes</taxon>
        <taxon>Mortierellales</taxon>
        <taxon>Mortierellaceae</taxon>
        <taxon>Mortierella</taxon>
    </lineage>
</organism>
<dbReference type="Proteomes" id="UP000717515">
    <property type="component" value="Unassembled WGS sequence"/>
</dbReference>
<accession>A0A9P8A2H0</accession>
<feature type="signal peptide" evidence="2">
    <location>
        <begin position="1"/>
        <end position="20"/>
    </location>
</feature>
<evidence type="ECO:0000313" key="4">
    <source>
        <dbReference type="Proteomes" id="UP000717515"/>
    </source>
</evidence>
<reference evidence="3" key="1">
    <citation type="submission" date="2021-07" db="EMBL/GenBank/DDBJ databases">
        <title>Draft genome of Mortierella alpina, strain LL118, isolated from an aspen leaf litter sample.</title>
        <authorList>
            <person name="Yang S."/>
            <person name="Vinatzer B.A."/>
        </authorList>
    </citation>
    <scope>NUCLEOTIDE SEQUENCE</scope>
    <source>
        <strain evidence="3">LL118</strain>
    </source>
</reference>
<feature type="compositionally biased region" description="Pro residues" evidence="1">
    <location>
        <begin position="226"/>
        <end position="236"/>
    </location>
</feature>
<protein>
    <submittedName>
        <fullName evidence="3">Uncharacterized protein</fullName>
    </submittedName>
</protein>
<feature type="region of interest" description="Disordered" evidence="1">
    <location>
        <begin position="217"/>
        <end position="236"/>
    </location>
</feature>
<feature type="chain" id="PRO_5040403163" evidence="2">
    <location>
        <begin position="21"/>
        <end position="317"/>
    </location>
</feature>
<dbReference type="AlphaFoldDB" id="A0A9P8A2H0"/>
<evidence type="ECO:0000256" key="2">
    <source>
        <dbReference type="SAM" id="SignalP"/>
    </source>
</evidence>
<evidence type="ECO:0000256" key="1">
    <source>
        <dbReference type="SAM" id="MobiDB-lite"/>
    </source>
</evidence>
<evidence type="ECO:0000313" key="3">
    <source>
        <dbReference type="EMBL" id="KAG9323578.1"/>
    </source>
</evidence>
<gene>
    <name evidence="3" type="ORF">KVV02_004828</name>
</gene>
<feature type="region of interest" description="Disordered" evidence="1">
    <location>
        <begin position="187"/>
        <end position="210"/>
    </location>
</feature>
<comment type="caution">
    <text evidence="3">The sequence shown here is derived from an EMBL/GenBank/DDBJ whole genome shotgun (WGS) entry which is preliminary data.</text>
</comment>
<name>A0A9P8A2H0_MORAP</name>
<keyword evidence="2" id="KW-0732">Signal</keyword>